<feature type="domain" description="Carbohydrate binding module family 25" evidence="9">
    <location>
        <begin position="176"/>
        <end position="276"/>
    </location>
</feature>
<reference evidence="10" key="1">
    <citation type="submission" date="2021-01" db="EMBL/GenBank/DDBJ databases">
        <authorList>
            <person name="Corre E."/>
            <person name="Pelletier E."/>
            <person name="Niang G."/>
            <person name="Scheremetjew M."/>
            <person name="Finn R."/>
            <person name="Kale V."/>
            <person name="Holt S."/>
            <person name="Cochrane G."/>
            <person name="Meng A."/>
            <person name="Brown T."/>
            <person name="Cohen L."/>
        </authorList>
    </citation>
    <scope>NUCLEOTIDE SEQUENCE</scope>
    <source>
        <strain evidence="10">Clade-A-BCC118000</strain>
    </source>
</reference>
<dbReference type="CDD" id="cd03791">
    <property type="entry name" value="GT5_Glycogen_synthase_DULL1-like"/>
    <property type="match status" value="1"/>
</dbReference>
<dbReference type="HAMAP" id="MF_00484">
    <property type="entry name" value="Glycogen_synth"/>
    <property type="match status" value="1"/>
</dbReference>
<dbReference type="InterPro" id="IPR011835">
    <property type="entry name" value="GS/SS"/>
</dbReference>
<evidence type="ECO:0000256" key="7">
    <source>
        <dbReference type="ARBA" id="ARBA00022922"/>
    </source>
</evidence>
<dbReference type="SMART" id="SM01066">
    <property type="entry name" value="CBM_25"/>
    <property type="match status" value="2"/>
</dbReference>
<dbReference type="InterPro" id="IPR013534">
    <property type="entry name" value="Starch_synth_cat_dom"/>
</dbReference>
<gene>
    <name evidence="10" type="ORF">OLUC0939_LOCUS909</name>
</gene>
<dbReference type="EMBL" id="HBDX01001033">
    <property type="protein sequence ID" value="CAD8220190.1"/>
    <property type="molecule type" value="Transcribed_RNA"/>
</dbReference>
<dbReference type="GO" id="GO:0009011">
    <property type="term" value="F:alpha-1,4-glucan glucosyltransferase (ADP-glucose donor) activity"/>
    <property type="evidence" value="ECO:0007669"/>
    <property type="project" value="UniProtKB-EC"/>
</dbReference>
<dbReference type="Pfam" id="PF00534">
    <property type="entry name" value="Glycos_transf_1"/>
    <property type="match status" value="1"/>
</dbReference>
<evidence type="ECO:0000313" key="10">
    <source>
        <dbReference type="EMBL" id="CAD8220190.1"/>
    </source>
</evidence>
<dbReference type="Gene3D" id="3.40.50.2000">
    <property type="entry name" value="Glycogen Phosphorylase B"/>
    <property type="match status" value="2"/>
</dbReference>
<keyword evidence="7" id="KW-0750">Starch biosynthesis</keyword>
<proteinExistence type="inferred from homology"/>
<comment type="similarity">
    <text evidence="3">Belongs to the glycosyltransferase 1 family. Bacterial/plant glycogen synthase subfamily.</text>
</comment>
<dbReference type="PANTHER" id="PTHR46083:SF5">
    <property type="entry name" value="STARCH SYNTHASE 3, CHLOROPLASTIC_AMYLOPLASTIC"/>
    <property type="match status" value="1"/>
</dbReference>
<dbReference type="PANTHER" id="PTHR46083">
    <property type="match status" value="1"/>
</dbReference>
<comment type="catalytic activity">
    <reaction evidence="1">
        <text>[(1-&gt;4)-alpha-D-glucosyl](n) + ADP-alpha-D-glucose = [(1-&gt;4)-alpha-D-glucosyl](n+1) + ADP + H(+)</text>
        <dbReference type="Rhea" id="RHEA:18189"/>
        <dbReference type="Rhea" id="RHEA-COMP:9584"/>
        <dbReference type="Rhea" id="RHEA-COMP:9587"/>
        <dbReference type="ChEBI" id="CHEBI:15378"/>
        <dbReference type="ChEBI" id="CHEBI:15444"/>
        <dbReference type="ChEBI" id="CHEBI:57498"/>
        <dbReference type="ChEBI" id="CHEBI:456216"/>
        <dbReference type="EC" id="2.4.1.21"/>
    </reaction>
</comment>
<dbReference type="GO" id="GO:2001070">
    <property type="term" value="F:starch binding"/>
    <property type="evidence" value="ECO:0007669"/>
    <property type="project" value="InterPro"/>
</dbReference>
<organism evidence="10">
    <name type="scientific">Ostreococcus sp. 'lucimarinus'</name>
    <dbReference type="NCBI Taxonomy" id="242159"/>
    <lineage>
        <taxon>Eukaryota</taxon>
        <taxon>Viridiplantae</taxon>
        <taxon>Chlorophyta</taxon>
        <taxon>Mamiellophyceae</taxon>
        <taxon>Mamiellales</taxon>
        <taxon>Bathycoccaceae</taxon>
        <taxon>Ostreococcus</taxon>
    </lineage>
</organism>
<name>A0A7R9XQ49_9CHLO</name>
<keyword evidence="6" id="KW-0808">Transferase</keyword>
<feature type="domain" description="Carbohydrate binding module family 25" evidence="9">
    <location>
        <begin position="345"/>
        <end position="436"/>
    </location>
</feature>
<feature type="region of interest" description="Disordered" evidence="8">
    <location>
        <begin position="84"/>
        <end position="103"/>
    </location>
</feature>
<dbReference type="EC" id="2.4.1.21" evidence="4"/>
<evidence type="ECO:0000256" key="5">
    <source>
        <dbReference type="ARBA" id="ARBA00022676"/>
    </source>
</evidence>
<dbReference type="SUPFAM" id="SSF53756">
    <property type="entry name" value="UDP-Glycosyltransferase/glycogen phosphorylase"/>
    <property type="match status" value="1"/>
</dbReference>
<keyword evidence="5" id="KW-0328">Glycosyltransferase</keyword>
<evidence type="ECO:0000259" key="9">
    <source>
        <dbReference type="SMART" id="SM01066"/>
    </source>
</evidence>
<dbReference type="Pfam" id="PF08323">
    <property type="entry name" value="Glyco_transf_5"/>
    <property type="match status" value="1"/>
</dbReference>
<evidence type="ECO:0000256" key="4">
    <source>
        <dbReference type="ARBA" id="ARBA00012588"/>
    </source>
</evidence>
<dbReference type="InterPro" id="IPR001296">
    <property type="entry name" value="Glyco_trans_1"/>
</dbReference>
<dbReference type="InterPro" id="IPR013783">
    <property type="entry name" value="Ig-like_fold"/>
</dbReference>
<evidence type="ECO:0000256" key="1">
    <source>
        <dbReference type="ARBA" id="ARBA00001478"/>
    </source>
</evidence>
<evidence type="ECO:0000256" key="8">
    <source>
        <dbReference type="SAM" id="MobiDB-lite"/>
    </source>
</evidence>
<dbReference type="Gene3D" id="2.60.40.10">
    <property type="entry name" value="Immunoglobulins"/>
    <property type="match status" value="1"/>
</dbReference>
<comment type="pathway">
    <text evidence="2">Glycan biosynthesis; starch biosynthesis.</text>
</comment>
<protein>
    <recommendedName>
        <fullName evidence="4">starch synthase</fullName>
        <ecNumber evidence="4">2.4.1.21</ecNumber>
    </recommendedName>
</protein>
<dbReference type="GO" id="GO:0019252">
    <property type="term" value="P:starch biosynthetic process"/>
    <property type="evidence" value="ECO:0007669"/>
    <property type="project" value="UniProtKB-UniPathway"/>
</dbReference>
<evidence type="ECO:0000256" key="3">
    <source>
        <dbReference type="ARBA" id="ARBA00010281"/>
    </source>
</evidence>
<sequence length="892" mass="99122">MLQAAKRELEILALDKKNLQQELAEAVAKPPQVSAGDIELFEQLVASQKEELATLRDLADTSMAKVNELEEEIDRLLDQLEERDAELEEKSRATTSPPGLIESPIVVTDGVDVNQEARSYADLVEETVRAQLMDTIEVEATSYIDEQDKRLVEQASGDARKTTDGVYYFVGDVRPSTRVRLIYNRETTSRMSRDGQVFAHVGFNGWSLGVSKKIGMTPLAHDAKERDIDHRVRDQGSWWICEVEIPPGASTVEFVFSDANGFYDNNSGKDYHCPVDVENLPREHRISARIKAETERRRDAIEKCAKRAGKRAARHAEMRATALVRASEGAALMRVHTVPYQGKAGGEMTIVYRAEGGPLGDAQNIFCEGSWNRWNHGASFGPSIMQRGDTPGTLELTVNVPADAHVMDFKFLNEDVASPQTRYDSNNGADYHAPVTGGSGAAPKLNVVHIAVEMAPICKVGGMGDVVTALARATQEDGHNVEVIVPHYDCMLFDAVDGYHRAGSCVHHDVQVDVFKGWVEDVPVTLLRPKNGHFDVGCIYGRHDDHVRFGFFTEAALTWMRSKNKEVDIIHAHDWQTAPATWGNYPKAATALTLHNLQFGVDLIRRGMESCDIATTVSPTYADEVRSHHAVAPSQDKFVGIRNGIDTDIWNPSADEFLPLVYDSSNAIAGKAAAAAELCRRLGIQHPEGAPIVGVVSRLTAQKGIHLIKHACHRALKRGATFVLLGSAPDPAHQHEFNALADEMKRKYPGRSGFMFKYDEPLSHLIYAGCDFLLVPSMFEPCGLTQMIAMRYGTVPVVRRTGGLRDTVFDVENDGERSAMTGVPLNGFVFDGTETPDIDYALNRALDAFYDRPRWQSLNLVERTLNLDWSWFEPAKRYEDLYWASLRHKRGR</sequence>
<evidence type="ECO:0000256" key="6">
    <source>
        <dbReference type="ARBA" id="ARBA00022679"/>
    </source>
</evidence>
<dbReference type="Pfam" id="PF16760">
    <property type="entry name" value="CBM53"/>
    <property type="match status" value="2"/>
</dbReference>
<dbReference type="GO" id="GO:0004373">
    <property type="term" value="F:alpha-1,4-glucan glucosyltransferase (UDP-glucose donor) activity"/>
    <property type="evidence" value="ECO:0007669"/>
    <property type="project" value="InterPro"/>
</dbReference>
<accession>A0A7R9XQ49</accession>
<dbReference type="AlphaFoldDB" id="A0A7R9XQ49"/>
<evidence type="ECO:0000256" key="2">
    <source>
        <dbReference type="ARBA" id="ARBA00004727"/>
    </source>
</evidence>
<dbReference type="InterPro" id="IPR005085">
    <property type="entry name" value="CBM25"/>
</dbReference>
<dbReference type="UniPathway" id="UPA00152"/>